<keyword evidence="7" id="KW-1185">Reference proteome</keyword>
<dbReference type="InterPro" id="IPR012292">
    <property type="entry name" value="Globin/Proto"/>
</dbReference>
<accession>A0ABX2VEC6</accession>
<dbReference type="InterPro" id="IPR044203">
    <property type="entry name" value="GlbO/GLB3-like"/>
</dbReference>
<organism evidence="6 7">
    <name type="scientific">Exiguobacterium undae</name>
    <dbReference type="NCBI Taxonomy" id="169177"/>
    <lineage>
        <taxon>Bacteria</taxon>
        <taxon>Bacillati</taxon>
        <taxon>Bacillota</taxon>
        <taxon>Bacilli</taxon>
        <taxon>Bacillales</taxon>
        <taxon>Bacillales Family XII. Incertae Sedis</taxon>
        <taxon>Exiguobacterium</taxon>
    </lineage>
</organism>
<keyword evidence="1" id="KW-0813">Transport</keyword>
<dbReference type="Proteomes" id="UP000078447">
    <property type="component" value="Unassembled WGS sequence"/>
</dbReference>
<evidence type="ECO:0000256" key="2">
    <source>
        <dbReference type="ARBA" id="ARBA00022617"/>
    </source>
</evidence>
<reference evidence="6 7" key="1">
    <citation type="submission" date="2016-03" db="EMBL/GenBank/DDBJ databases">
        <authorList>
            <person name="Cho S.-Y."/>
            <person name="Lim S."/>
            <person name="Kim H."/>
            <person name="Soh E.H."/>
            <person name="Moon J.S."/>
        </authorList>
    </citation>
    <scope>NUCLEOTIDE SEQUENCE [LARGE SCALE GENOMIC DNA]</scope>
    <source>
        <strain evidence="6 7">KCTC 3810</strain>
    </source>
</reference>
<evidence type="ECO:0000256" key="1">
    <source>
        <dbReference type="ARBA" id="ARBA00022448"/>
    </source>
</evidence>
<dbReference type="SUPFAM" id="SSF46458">
    <property type="entry name" value="Globin-like"/>
    <property type="match status" value="1"/>
</dbReference>
<evidence type="ECO:0000256" key="3">
    <source>
        <dbReference type="ARBA" id="ARBA00022723"/>
    </source>
</evidence>
<dbReference type="Gene3D" id="1.10.490.10">
    <property type="entry name" value="Globins"/>
    <property type="match status" value="1"/>
</dbReference>
<keyword evidence="3" id="KW-0479">Metal-binding</keyword>
<gene>
    <name evidence="6" type="ORF">A3783_09805</name>
</gene>
<keyword evidence="4" id="KW-0408">Iron</keyword>
<sequence length="126" mass="14658">MLYEELGKRQAIEQLVKRFYEQVYADELLLPLFPTDRQRVEQAQIVFLIQLTGGPKQYEQYDERMNLAMIHRLLPIEQAHAERWIELMTLAVAETISNPEAAARLIERLRIGALNVLRICDAHRGG</sequence>
<evidence type="ECO:0000256" key="5">
    <source>
        <dbReference type="ARBA" id="ARBA00034496"/>
    </source>
</evidence>
<evidence type="ECO:0000313" key="7">
    <source>
        <dbReference type="Proteomes" id="UP000078447"/>
    </source>
</evidence>
<dbReference type="RefSeq" id="WP_026833719.1">
    <property type="nucleotide sequence ID" value="NZ_LVVL01000001.1"/>
</dbReference>
<dbReference type="InterPro" id="IPR009050">
    <property type="entry name" value="Globin-like_sf"/>
</dbReference>
<evidence type="ECO:0000256" key="4">
    <source>
        <dbReference type="ARBA" id="ARBA00023004"/>
    </source>
</evidence>
<comment type="similarity">
    <text evidence="5">Belongs to the truncated hemoglobin family. Group II subfamily.</text>
</comment>
<name>A0ABX2VEC6_9BACL</name>
<evidence type="ECO:0000313" key="6">
    <source>
        <dbReference type="EMBL" id="OAN16195.1"/>
    </source>
</evidence>
<dbReference type="EMBL" id="LVVL01000001">
    <property type="protein sequence ID" value="OAN16195.1"/>
    <property type="molecule type" value="Genomic_DNA"/>
</dbReference>
<keyword evidence="2" id="KW-0349">Heme</keyword>
<proteinExistence type="inferred from homology"/>
<dbReference type="Pfam" id="PF01152">
    <property type="entry name" value="Bac_globin"/>
    <property type="match status" value="1"/>
</dbReference>
<dbReference type="InterPro" id="IPR001486">
    <property type="entry name" value="Hemoglobin_trunc"/>
</dbReference>
<protein>
    <submittedName>
        <fullName evidence="6">Globin</fullName>
    </submittedName>
</protein>
<comment type="caution">
    <text evidence="6">The sequence shown here is derived from an EMBL/GenBank/DDBJ whole genome shotgun (WGS) entry which is preliminary data.</text>
</comment>
<dbReference type="PANTHER" id="PTHR47366">
    <property type="entry name" value="TWO-ON-TWO HEMOGLOBIN-3"/>
    <property type="match status" value="1"/>
</dbReference>